<dbReference type="AlphaFoldDB" id="A0A1V1NWY1"/>
<protein>
    <recommendedName>
        <fullName evidence="4">SMODS and SLOG-associating 2TM effector domain-containing protein</fullName>
    </recommendedName>
</protein>
<dbReference type="Proteomes" id="UP000189670">
    <property type="component" value="Unassembled WGS sequence"/>
</dbReference>
<organism evidence="2 3">
    <name type="scientific">Candidatus Magnetoglobus multicellularis str. Araruama</name>
    <dbReference type="NCBI Taxonomy" id="890399"/>
    <lineage>
        <taxon>Bacteria</taxon>
        <taxon>Pseudomonadati</taxon>
        <taxon>Thermodesulfobacteriota</taxon>
        <taxon>Desulfobacteria</taxon>
        <taxon>Desulfobacterales</taxon>
        <taxon>Desulfobacteraceae</taxon>
        <taxon>Candidatus Magnetoglobus</taxon>
    </lineage>
</organism>
<comment type="caution">
    <text evidence="2">The sequence shown here is derived from an EMBL/GenBank/DDBJ whole genome shotgun (WGS) entry which is preliminary data.</text>
</comment>
<gene>
    <name evidence="2" type="ORF">OMM_12003</name>
</gene>
<sequence length="149" mass="17583">MLTEAKAIKNVLGDPVHYYEVRMNALSEYSDRVWNRFNWFLTLQLAIFGFYFTQIDKLSLQPLIAKGIPIVGITISVLWCLMGAEDYVSMRKHGKRTLEVENKVKEAFLQEKYDFEVSVRRSFIRFRQTWLLFLFPILVTGAWFYVAIL</sequence>
<accession>A0A1V1NWY1</accession>
<feature type="transmembrane region" description="Helical" evidence="1">
    <location>
        <begin position="130"/>
        <end position="148"/>
    </location>
</feature>
<feature type="transmembrane region" description="Helical" evidence="1">
    <location>
        <begin position="37"/>
        <end position="55"/>
    </location>
</feature>
<evidence type="ECO:0000313" key="2">
    <source>
        <dbReference type="EMBL" id="ETR67061.1"/>
    </source>
</evidence>
<feature type="transmembrane region" description="Helical" evidence="1">
    <location>
        <begin position="67"/>
        <end position="88"/>
    </location>
</feature>
<reference evidence="3" key="1">
    <citation type="submission" date="2012-11" db="EMBL/GenBank/DDBJ databases">
        <authorList>
            <person name="Lucero-Rivera Y.E."/>
            <person name="Tovar-Ramirez D."/>
        </authorList>
    </citation>
    <scope>NUCLEOTIDE SEQUENCE [LARGE SCALE GENOMIC DNA]</scope>
    <source>
        <strain evidence="3">Araruama</strain>
    </source>
</reference>
<dbReference type="InterPro" id="IPR056918">
    <property type="entry name" value="8xMP"/>
</dbReference>
<proteinExistence type="predicted"/>
<evidence type="ECO:0000256" key="1">
    <source>
        <dbReference type="SAM" id="Phobius"/>
    </source>
</evidence>
<dbReference type="Pfam" id="PF24838">
    <property type="entry name" value="8xMP"/>
    <property type="match status" value="1"/>
</dbReference>
<evidence type="ECO:0008006" key="4">
    <source>
        <dbReference type="Google" id="ProtNLM"/>
    </source>
</evidence>
<keyword evidence="1" id="KW-0812">Transmembrane</keyword>
<keyword evidence="1" id="KW-0472">Membrane</keyword>
<evidence type="ECO:0000313" key="3">
    <source>
        <dbReference type="Proteomes" id="UP000189670"/>
    </source>
</evidence>
<keyword evidence="1" id="KW-1133">Transmembrane helix</keyword>
<dbReference type="EMBL" id="ATBP01001580">
    <property type="protein sequence ID" value="ETR67061.1"/>
    <property type="molecule type" value="Genomic_DNA"/>
</dbReference>
<name>A0A1V1NWY1_9BACT</name>